<dbReference type="AlphaFoldDB" id="A0A0G0ZHW1"/>
<organism evidence="1 2">
    <name type="scientific">Candidatus Nomurabacteria bacterium GW2011_GWC2_42_20</name>
    <dbReference type="NCBI Taxonomy" id="1618756"/>
    <lineage>
        <taxon>Bacteria</taxon>
        <taxon>Candidatus Nomuraibacteriota</taxon>
    </lineage>
</organism>
<dbReference type="Proteomes" id="UP000034704">
    <property type="component" value="Unassembled WGS sequence"/>
</dbReference>
<evidence type="ECO:0000313" key="1">
    <source>
        <dbReference type="EMBL" id="KKS48264.1"/>
    </source>
</evidence>
<proteinExistence type="predicted"/>
<dbReference type="STRING" id="1618756.UV12_C0002G0113"/>
<gene>
    <name evidence="1" type="ORF">UV12_C0002G0113</name>
</gene>
<protein>
    <submittedName>
        <fullName evidence="1">Uncharacterized protein</fullName>
    </submittedName>
</protein>
<comment type="caution">
    <text evidence="1">The sequence shown here is derived from an EMBL/GenBank/DDBJ whole genome shotgun (WGS) entry which is preliminary data.</text>
</comment>
<name>A0A0G0ZHW1_9BACT</name>
<evidence type="ECO:0000313" key="2">
    <source>
        <dbReference type="Proteomes" id="UP000034704"/>
    </source>
</evidence>
<reference evidence="1 2" key="1">
    <citation type="journal article" date="2015" name="Nature">
        <title>rRNA introns, odd ribosomes, and small enigmatic genomes across a large radiation of phyla.</title>
        <authorList>
            <person name="Brown C.T."/>
            <person name="Hug L.A."/>
            <person name="Thomas B.C."/>
            <person name="Sharon I."/>
            <person name="Castelle C.J."/>
            <person name="Singh A."/>
            <person name="Wilkins M.J."/>
            <person name="Williams K.H."/>
            <person name="Banfield J.F."/>
        </authorList>
    </citation>
    <scope>NUCLEOTIDE SEQUENCE [LARGE SCALE GENOMIC DNA]</scope>
</reference>
<sequence length="84" mass="9800">MLKLNQLLERFKNLTNNEKVRKQLIVEVLVNNEIPININQISISKNTIFIKTKPIIKTEVLLKKEKILKQIKEIGCLSFISNIQ</sequence>
<dbReference type="EMBL" id="LCDG01000002">
    <property type="protein sequence ID" value="KKS48264.1"/>
    <property type="molecule type" value="Genomic_DNA"/>
</dbReference>
<accession>A0A0G0ZHW1</accession>